<dbReference type="Proteomes" id="UP000192940">
    <property type="component" value="Chromosome I"/>
</dbReference>
<organism evidence="2 3">
    <name type="scientific">Paenibacillus uliginis N3/975</name>
    <dbReference type="NCBI Taxonomy" id="1313296"/>
    <lineage>
        <taxon>Bacteria</taxon>
        <taxon>Bacillati</taxon>
        <taxon>Bacillota</taxon>
        <taxon>Bacilli</taxon>
        <taxon>Bacillales</taxon>
        <taxon>Paenibacillaceae</taxon>
        <taxon>Paenibacillus</taxon>
    </lineage>
</organism>
<evidence type="ECO:0000256" key="1">
    <source>
        <dbReference type="SAM" id="Phobius"/>
    </source>
</evidence>
<reference evidence="2 3" key="1">
    <citation type="submission" date="2017-04" db="EMBL/GenBank/DDBJ databases">
        <authorList>
            <person name="Afonso C.L."/>
            <person name="Miller P.J."/>
            <person name="Scott M.A."/>
            <person name="Spackman E."/>
            <person name="Goraichik I."/>
            <person name="Dimitrov K.M."/>
            <person name="Suarez D.L."/>
            <person name="Swayne D.E."/>
        </authorList>
    </citation>
    <scope>NUCLEOTIDE SEQUENCE [LARGE SCALE GENOMIC DNA]</scope>
    <source>
        <strain evidence="2 3">N3/975</strain>
    </source>
</reference>
<dbReference type="Pfam" id="PF11337">
    <property type="entry name" value="DUF3139"/>
    <property type="match status" value="1"/>
</dbReference>
<gene>
    <name evidence="2" type="ORF">SAMN05661091_3394</name>
</gene>
<keyword evidence="1" id="KW-0472">Membrane</keyword>
<keyword evidence="1" id="KW-0812">Transmembrane</keyword>
<evidence type="ECO:0000313" key="3">
    <source>
        <dbReference type="Proteomes" id="UP000192940"/>
    </source>
</evidence>
<dbReference type="RefSeq" id="WP_208914255.1">
    <property type="nucleotide sequence ID" value="NZ_LT840184.1"/>
</dbReference>
<dbReference type="STRING" id="1313296.SAMN05661091_3394"/>
<evidence type="ECO:0008006" key="4">
    <source>
        <dbReference type="Google" id="ProtNLM"/>
    </source>
</evidence>
<protein>
    <recommendedName>
        <fullName evidence="4">DUF3139 domain-containing protein</fullName>
    </recommendedName>
</protein>
<evidence type="ECO:0000313" key="2">
    <source>
        <dbReference type="EMBL" id="SMF86452.1"/>
    </source>
</evidence>
<name>A0A1X7HH08_9BACL</name>
<feature type="transmembrane region" description="Helical" evidence="1">
    <location>
        <begin position="6"/>
        <end position="22"/>
    </location>
</feature>
<dbReference type="AlphaFoldDB" id="A0A1X7HH08"/>
<keyword evidence="1" id="KW-1133">Transmembrane helix</keyword>
<dbReference type="EMBL" id="LT840184">
    <property type="protein sequence ID" value="SMF86452.1"/>
    <property type="molecule type" value="Genomic_DNA"/>
</dbReference>
<proteinExistence type="predicted"/>
<sequence>MKKVVWFFAILVILLILGYILLQSKLNKLEDDLHSYLINEKNYNEEDIASIKARFSKIPRFPVYIIFEDEPHVTYAYTDRNVGQWVQIGPSDIDIEKRSYKHVDRD</sequence>
<dbReference type="InterPro" id="IPR021486">
    <property type="entry name" value="DUF3139"/>
</dbReference>
<keyword evidence="3" id="KW-1185">Reference proteome</keyword>
<accession>A0A1X7HH08</accession>